<keyword evidence="3" id="KW-1185">Reference proteome</keyword>
<dbReference type="Gene3D" id="3.10.450.50">
    <property type="match status" value="1"/>
</dbReference>
<reference evidence="2 3" key="1">
    <citation type="journal article" date="2017" name="Environ. Microbiol.">
        <title>Genomic and physiological analyses of 'Reinekea forsetii' reveal a versatile opportunistic lifestyle during spring algae blooms.</title>
        <authorList>
            <person name="Avci B."/>
            <person name="Hahnke R.L."/>
            <person name="Chafee M."/>
            <person name="Fischer T."/>
            <person name="Gruber-Vodicka H."/>
            <person name="Tegetmeyer H.E."/>
            <person name="Harder J."/>
            <person name="Fuchs B.M."/>
            <person name="Amann R.I."/>
            <person name="Teeling H."/>
        </authorList>
    </citation>
    <scope>NUCLEOTIDE SEQUENCE [LARGE SCALE GENOMIC DNA]</scope>
    <source>
        <strain evidence="2 3">Hel1_31_D35</strain>
    </source>
</reference>
<organism evidence="2 3">
    <name type="scientific">Reinekea forsetii</name>
    <dbReference type="NCBI Taxonomy" id="1336806"/>
    <lineage>
        <taxon>Bacteria</taxon>
        <taxon>Pseudomonadati</taxon>
        <taxon>Pseudomonadota</taxon>
        <taxon>Gammaproteobacteria</taxon>
        <taxon>Oceanospirillales</taxon>
        <taxon>Saccharospirillaceae</taxon>
        <taxon>Reinekea</taxon>
    </lineage>
</organism>
<sequence length="142" mass="16246">MTNIIERIQETYAALNKDTVESDLLANLYADNVVFIDPLHRIETLPNLQVYFKNMYQNVSHINFNFTHTLGDDQSAFLAWDMTFVHPKLNGGNAIVVPGTSRVQFANGKITHHQDYFDSTAMLFGHIPLLKQIINLIKNRLN</sequence>
<dbReference type="KEGG" id="rfo:REIFOR_02092"/>
<dbReference type="AlphaFoldDB" id="A0A2K8KX61"/>
<dbReference type="InterPro" id="IPR037401">
    <property type="entry name" value="SnoaL-like"/>
</dbReference>
<accession>A0A2K8KX61</accession>
<dbReference type="Pfam" id="PF12680">
    <property type="entry name" value="SnoaL_2"/>
    <property type="match status" value="1"/>
</dbReference>
<feature type="domain" description="SnoaL-like" evidence="1">
    <location>
        <begin position="9"/>
        <end position="113"/>
    </location>
</feature>
<dbReference type="EMBL" id="CP011797">
    <property type="protein sequence ID" value="ATX77226.1"/>
    <property type="molecule type" value="Genomic_DNA"/>
</dbReference>
<evidence type="ECO:0000259" key="1">
    <source>
        <dbReference type="Pfam" id="PF12680"/>
    </source>
</evidence>
<name>A0A2K8KX61_9GAMM</name>
<dbReference type="InterPro" id="IPR032710">
    <property type="entry name" value="NTF2-like_dom_sf"/>
</dbReference>
<dbReference type="RefSeq" id="WP_100257501.1">
    <property type="nucleotide sequence ID" value="NZ_CP011797.1"/>
</dbReference>
<dbReference type="Proteomes" id="UP000229757">
    <property type="component" value="Chromosome"/>
</dbReference>
<evidence type="ECO:0000313" key="3">
    <source>
        <dbReference type="Proteomes" id="UP000229757"/>
    </source>
</evidence>
<dbReference type="SUPFAM" id="SSF54427">
    <property type="entry name" value="NTF2-like"/>
    <property type="match status" value="1"/>
</dbReference>
<proteinExistence type="predicted"/>
<gene>
    <name evidence="2" type="ORF">REIFOR_02092</name>
</gene>
<evidence type="ECO:0000313" key="2">
    <source>
        <dbReference type="EMBL" id="ATX77226.1"/>
    </source>
</evidence>
<dbReference type="OrthoDB" id="1115105at2"/>
<protein>
    <submittedName>
        <fullName evidence="2">Transcriptional regulator</fullName>
    </submittedName>
</protein>